<sequence>MISEIVNKPFVYDGPGGPFEGIVSRPFEDTKSVRGGVMVCHAFGGQSDVEATHAERLARLGYVGFAIDVYGQGRRATTGDEATALMGEMDADRVLLLERLKAAHTAMQEMENVAADRTAAIGFCFGGKCALDAARANVGLKAVVSFHGLFDRPAWASTPPDVIEASVLVLHGWDDPLAKPNDVISLTDELTMASADWQLLALGHTSHAFTHPRADAPAEGIVYSEKATQRAWSIADRFLAEHLSE</sequence>
<evidence type="ECO:0000259" key="1">
    <source>
        <dbReference type="Pfam" id="PF01738"/>
    </source>
</evidence>
<feature type="domain" description="Dienelactone hydrolase" evidence="1">
    <location>
        <begin position="34"/>
        <end position="242"/>
    </location>
</feature>
<dbReference type="InterPro" id="IPR050261">
    <property type="entry name" value="FrsA_esterase"/>
</dbReference>
<dbReference type="STRING" id="633194.SAMN05421759_12417"/>
<dbReference type="Gene3D" id="3.40.50.1820">
    <property type="entry name" value="alpha/beta hydrolase"/>
    <property type="match status" value="1"/>
</dbReference>
<dbReference type="InterPro" id="IPR002925">
    <property type="entry name" value="Dienelactn_hydro"/>
</dbReference>
<dbReference type="PANTHER" id="PTHR22946:SF0">
    <property type="entry name" value="DIENELACTONE HYDROLASE DOMAIN-CONTAINING PROTEIN"/>
    <property type="match status" value="1"/>
</dbReference>
<proteinExistence type="predicted"/>
<dbReference type="EMBL" id="FTOQ01000024">
    <property type="protein sequence ID" value="SIT16531.1"/>
    <property type="molecule type" value="Genomic_DNA"/>
</dbReference>
<accession>A0A1N7Q142</accession>
<keyword evidence="3" id="KW-1185">Reference proteome</keyword>
<keyword evidence="2" id="KW-0378">Hydrolase</keyword>
<evidence type="ECO:0000313" key="3">
    <source>
        <dbReference type="Proteomes" id="UP000186684"/>
    </source>
</evidence>
<dbReference type="Pfam" id="PF01738">
    <property type="entry name" value="DLH"/>
    <property type="match status" value="1"/>
</dbReference>
<dbReference type="GO" id="GO:0016787">
    <property type="term" value="F:hydrolase activity"/>
    <property type="evidence" value="ECO:0007669"/>
    <property type="project" value="UniProtKB-KW"/>
</dbReference>
<protein>
    <submittedName>
        <fullName evidence="2">Dienelactone hydrolase</fullName>
    </submittedName>
</protein>
<dbReference type="PANTHER" id="PTHR22946">
    <property type="entry name" value="DIENELACTONE HYDROLASE DOMAIN-CONTAINING PROTEIN-RELATED"/>
    <property type="match status" value="1"/>
</dbReference>
<dbReference type="AlphaFoldDB" id="A0A1N7Q142"/>
<dbReference type="OrthoDB" id="9787933at2"/>
<gene>
    <name evidence="2" type="ORF">SAMN05421759_12417</name>
</gene>
<evidence type="ECO:0000313" key="2">
    <source>
        <dbReference type="EMBL" id="SIT16531.1"/>
    </source>
</evidence>
<dbReference type="RefSeq" id="WP_076451067.1">
    <property type="nucleotide sequence ID" value="NZ_FTOQ01000024.1"/>
</dbReference>
<dbReference type="SUPFAM" id="SSF53474">
    <property type="entry name" value="alpha/beta-Hydrolases"/>
    <property type="match status" value="1"/>
</dbReference>
<organism evidence="2 3">
    <name type="scientific">Roseivivax lentus</name>
    <dbReference type="NCBI Taxonomy" id="633194"/>
    <lineage>
        <taxon>Bacteria</taxon>
        <taxon>Pseudomonadati</taxon>
        <taxon>Pseudomonadota</taxon>
        <taxon>Alphaproteobacteria</taxon>
        <taxon>Rhodobacterales</taxon>
        <taxon>Roseobacteraceae</taxon>
        <taxon>Roseivivax</taxon>
    </lineage>
</organism>
<reference evidence="3" key="1">
    <citation type="submission" date="2017-01" db="EMBL/GenBank/DDBJ databases">
        <authorList>
            <person name="Varghese N."/>
            <person name="Submissions S."/>
        </authorList>
    </citation>
    <scope>NUCLEOTIDE SEQUENCE [LARGE SCALE GENOMIC DNA]</scope>
    <source>
        <strain evidence="3">DSM 29430</strain>
    </source>
</reference>
<dbReference type="Proteomes" id="UP000186684">
    <property type="component" value="Unassembled WGS sequence"/>
</dbReference>
<dbReference type="InterPro" id="IPR029058">
    <property type="entry name" value="AB_hydrolase_fold"/>
</dbReference>
<name>A0A1N7Q142_9RHOB</name>